<feature type="transmembrane region" description="Helical" evidence="1">
    <location>
        <begin position="88"/>
        <end position="108"/>
    </location>
</feature>
<keyword evidence="1" id="KW-1133">Transmembrane helix</keyword>
<sequence length="134" mass="13666">MVLRGVACAVLGIVVGVVGTVAHRASMLDGAVPVGLVLALLVVLSAGVLARAWAGFPGLAGYGIGWVVVVQLLSLQGPGGDVLIPGQAVGYVWIYGGLVLVAVVAFCPRSWFSDRPVRGPAHRRSAALEGTAER</sequence>
<keyword evidence="1" id="KW-0472">Membrane</keyword>
<keyword evidence="1" id="KW-0812">Transmembrane</keyword>
<protein>
    <recommendedName>
        <fullName evidence="4">Alcohol dehydrogenase</fullName>
    </recommendedName>
</protein>
<feature type="transmembrane region" description="Helical" evidence="1">
    <location>
        <begin position="32"/>
        <end position="52"/>
    </location>
</feature>
<dbReference type="InterPro" id="IPR046095">
    <property type="entry name" value="DUF6113"/>
</dbReference>
<evidence type="ECO:0000313" key="3">
    <source>
        <dbReference type="Proteomes" id="UP000610846"/>
    </source>
</evidence>
<feature type="transmembrane region" description="Helical" evidence="1">
    <location>
        <begin position="59"/>
        <end position="76"/>
    </location>
</feature>
<dbReference type="Proteomes" id="UP000610846">
    <property type="component" value="Unassembled WGS sequence"/>
</dbReference>
<evidence type="ECO:0008006" key="4">
    <source>
        <dbReference type="Google" id="ProtNLM"/>
    </source>
</evidence>
<dbReference type="EMBL" id="JACYHB010000002">
    <property type="protein sequence ID" value="MBD8078128.1"/>
    <property type="molecule type" value="Genomic_DNA"/>
</dbReference>
<name>A0A927IZ68_9MICO</name>
<organism evidence="2 3">
    <name type="scientific">Cellulosimicrobium arenosum</name>
    <dbReference type="NCBI Taxonomy" id="2708133"/>
    <lineage>
        <taxon>Bacteria</taxon>
        <taxon>Bacillati</taxon>
        <taxon>Actinomycetota</taxon>
        <taxon>Actinomycetes</taxon>
        <taxon>Micrococcales</taxon>
        <taxon>Promicromonosporaceae</taxon>
        <taxon>Cellulosimicrobium</taxon>
    </lineage>
</organism>
<accession>A0A927IZ68</accession>
<dbReference type="AlphaFoldDB" id="A0A927IZ68"/>
<comment type="caution">
    <text evidence="2">The sequence shown here is derived from an EMBL/GenBank/DDBJ whole genome shotgun (WGS) entry which is preliminary data.</text>
</comment>
<keyword evidence="3" id="KW-1185">Reference proteome</keyword>
<gene>
    <name evidence="2" type="ORF">IF651_03525</name>
</gene>
<dbReference type="Pfam" id="PF19608">
    <property type="entry name" value="DUF6113"/>
    <property type="match status" value="1"/>
</dbReference>
<evidence type="ECO:0000256" key="1">
    <source>
        <dbReference type="SAM" id="Phobius"/>
    </source>
</evidence>
<reference evidence="2" key="1">
    <citation type="journal article" date="2018" name="Curr. Microbiol.">
        <title>Cellulosimicrobium arenosum sp. nov., Isolated from Marine Sediment Sand.</title>
        <authorList>
            <person name="Oh M."/>
            <person name="Kim J.H."/>
            <person name="Yoon J.H."/>
            <person name="Schumann P."/>
            <person name="Kim W."/>
        </authorList>
    </citation>
    <scope>NUCLEOTIDE SEQUENCE</scope>
    <source>
        <strain evidence="2">KCTC 49039</strain>
    </source>
</reference>
<evidence type="ECO:0000313" key="2">
    <source>
        <dbReference type="EMBL" id="MBD8078128.1"/>
    </source>
</evidence>
<reference evidence="2" key="2">
    <citation type="submission" date="2020-09" db="EMBL/GenBank/DDBJ databases">
        <authorList>
            <person name="Yu Y."/>
        </authorList>
    </citation>
    <scope>NUCLEOTIDE SEQUENCE</scope>
    <source>
        <strain evidence="2">KCTC 49039</strain>
    </source>
</reference>
<proteinExistence type="predicted"/>